<dbReference type="InterPro" id="IPR001867">
    <property type="entry name" value="OmpR/PhoB-type_DNA-bd"/>
</dbReference>
<dbReference type="InterPro" id="IPR051677">
    <property type="entry name" value="AfsR-DnrI-RedD_regulator"/>
</dbReference>
<gene>
    <name evidence="8" type="ORF">ACFQGL_10980</name>
</gene>
<keyword evidence="4" id="KW-0804">Transcription</keyword>
<evidence type="ECO:0000256" key="2">
    <source>
        <dbReference type="ARBA" id="ARBA00023015"/>
    </source>
</evidence>
<evidence type="ECO:0000256" key="3">
    <source>
        <dbReference type="ARBA" id="ARBA00023125"/>
    </source>
</evidence>
<protein>
    <submittedName>
        <fullName evidence="8">BTAD domain-containing putative transcriptional regulator</fullName>
    </submittedName>
</protein>
<feature type="DNA-binding region" description="OmpR/PhoB-type" evidence="6">
    <location>
        <begin position="1"/>
        <end position="88"/>
    </location>
</feature>
<evidence type="ECO:0000259" key="7">
    <source>
        <dbReference type="PROSITE" id="PS51755"/>
    </source>
</evidence>
<reference evidence="9" key="1">
    <citation type="journal article" date="2019" name="Int. J. Syst. Evol. Microbiol.">
        <title>The Global Catalogue of Microorganisms (GCM) 10K type strain sequencing project: providing services to taxonomists for standard genome sequencing and annotation.</title>
        <authorList>
            <consortium name="The Broad Institute Genomics Platform"/>
            <consortium name="The Broad Institute Genome Sequencing Center for Infectious Disease"/>
            <person name="Wu L."/>
            <person name="Ma J."/>
        </authorList>
    </citation>
    <scope>NUCLEOTIDE SEQUENCE [LARGE SCALE GENOMIC DNA]</scope>
    <source>
        <strain evidence="9">CGMCC 4.7144</strain>
    </source>
</reference>
<proteinExistence type="inferred from homology"/>
<dbReference type="SMART" id="SM00028">
    <property type="entry name" value="TPR"/>
    <property type="match status" value="5"/>
</dbReference>
<comment type="caution">
    <text evidence="8">The sequence shown here is derived from an EMBL/GenBank/DDBJ whole genome shotgun (WGS) entry which is preliminary data.</text>
</comment>
<dbReference type="EMBL" id="JBHSQS010000005">
    <property type="protein sequence ID" value="MFC5923862.1"/>
    <property type="molecule type" value="Genomic_DNA"/>
</dbReference>
<keyword evidence="5" id="KW-0802">TPR repeat</keyword>
<dbReference type="SUPFAM" id="SSF46894">
    <property type="entry name" value="C-terminal effector domain of the bipartite response regulators"/>
    <property type="match status" value="1"/>
</dbReference>
<evidence type="ECO:0000256" key="6">
    <source>
        <dbReference type="PROSITE-ProRule" id="PRU01091"/>
    </source>
</evidence>
<dbReference type="Pfam" id="PF13424">
    <property type="entry name" value="TPR_12"/>
    <property type="match status" value="2"/>
</dbReference>
<dbReference type="CDD" id="cd15831">
    <property type="entry name" value="BTAD"/>
    <property type="match status" value="1"/>
</dbReference>
<keyword evidence="3 6" id="KW-0238">DNA-binding</keyword>
<dbReference type="Pfam" id="PF03704">
    <property type="entry name" value="BTAD"/>
    <property type="match status" value="1"/>
</dbReference>
<accession>A0ABW1H628</accession>
<dbReference type="Gene3D" id="1.10.10.10">
    <property type="entry name" value="Winged helix-like DNA-binding domain superfamily/Winged helix DNA-binding domain"/>
    <property type="match status" value="1"/>
</dbReference>
<feature type="repeat" description="TPR" evidence="5">
    <location>
        <begin position="839"/>
        <end position="872"/>
    </location>
</feature>
<dbReference type="InterPro" id="IPR036388">
    <property type="entry name" value="WH-like_DNA-bd_sf"/>
</dbReference>
<dbReference type="PROSITE" id="PS51755">
    <property type="entry name" value="OMPR_PHOB"/>
    <property type="match status" value="1"/>
</dbReference>
<evidence type="ECO:0000256" key="5">
    <source>
        <dbReference type="PROSITE-ProRule" id="PRU00339"/>
    </source>
</evidence>
<organism evidence="8 9">
    <name type="scientific">Micromonospora vulcania</name>
    <dbReference type="NCBI Taxonomy" id="1441873"/>
    <lineage>
        <taxon>Bacteria</taxon>
        <taxon>Bacillati</taxon>
        <taxon>Actinomycetota</taxon>
        <taxon>Actinomycetes</taxon>
        <taxon>Micromonosporales</taxon>
        <taxon>Micromonosporaceae</taxon>
        <taxon>Micromonospora</taxon>
    </lineage>
</organism>
<feature type="domain" description="OmpR/PhoB-type" evidence="7">
    <location>
        <begin position="1"/>
        <end position="88"/>
    </location>
</feature>
<dbReference type="InterPro" id="IPR005158">
    <property type="entry name" value="BTAD"/>
</dbReference>
<dbReference type="InterPro" id="IPR027417">
    <property type="entry name" value="P-loop_NTPase"/>
</dbReference>
<evidence type="ECO:0000313" key="8">
    <source>
        <dbReference type="EMBL" id="MFC5923862.1"/>
    </source>
</evidence>
<sequence length="942" mass="102413">MRLLGPVDVTVDATARTVSGLRRKGVLAVLALHPGVIVSTDRLIDVIWGDRAPATAPNSLQSHVSYLRRTIGARSAIASRSPGYVLDLPGEATDVEVAERLIREGTRSTDHEHARTVLASALELWRGQSLVDVASLDWLHEQAERLEHLRLVAVRALADARLALGEHAQLVPELEQLAQEYPLDEHIHEQLMVALYRAGRQSDALATYRRLRRTLRDDLGIEPSPALRDRENAILSQDPALAWSAPTGEVVAVAGRVSVPAQLPPAVRAFAGRRDELRWLDERLGWPGEPDPATMVIAAVSGTPGVGKTTLAVHWAHRVADHFPDGQLYVNLRGFDAGGAVLDPADAIRGFLAALGVPVERIPAGLSAQAGLYRSLLAGRRVLVVIDNARDAEQVRPLLPGSAGCVAVVTSRNQLTSLVASEGAQPLALDLLPAAEARDLLARRLGSDRVAGEPTAVDQIIESCARLPLALAVATSRAATRPGFPLAALADELRDAADALDAFDGGDPTTDVRAVFSWSYQALSPAAGRLFRLLGLHPGPDIAVPAAASLAGIAVRQARTLLTELARTHLLIEHAPGRYALHDLLRVYATELIQDLDSDGERQDAVRRLLDSYLHVAYAGARLLQPFRDLIELEPALPGVAAVEPVDAEQAMAWFIAEHPVLLNTVTRAADDGLYGHAWRLAWTLADFFDRKGHWHDWAATHEIALTAADLLADRRAAASVRRGLGRARAQLGQYTEAHAQLWQAARLYGQLGDVPGQAHTARSIAWVCSRQGRHREALAHAQRALDLFEAVGDRALQARALNSVGWQYAQLRNHGEALHHCQRALRLLREVGDRFGEANTWDSLGYAHHHLGDHQQATACYQRAVALFQDLGDRYYEADTLTHAGESHRAAGDPEAARLAWLRALDILDSLGHPDADRLRATLRHHWAHPLLRPTTPTPCV</sequence>
<dbReference type="PROSITE" id="PS50005">
    <property type="entry name" value="TPR"/>
    <property type="match status" value="1"/>
</dbReference>
<dbReference type="SUPFAM" id="SSF48452">
    <property type="entry name" value="TPR-like"/>
    <property type="match status" value="2"/>
</dbReference>
<dbReference type="Proteomes" id="UP001596226">
    <property type="component" value="Unassembled WGS sequence"/>
</dbReference>
<evidence type="ECO:0000313" key="9">
    <source>
        <dbReference type="Proteomes" id="UP001596226"/>
    </source>
</evidence>
<dbReference type="InterPro" id="IPR011990">
    <property type="entry name" value="TPR-like_helical_dom_sf"/>
</dbReference>
<dbReference type="Gene3D" id="3.40.50.300">
    <property type="entry name" value="P-loop containing nucleotide triphosphate hydrolases"/>
    <property type="match status" value="1"/>
</dbReference>
<dbReference type="InterPro" id="IPR016032">
    <property type="entry name" value="Sig_transdc_resp-reg_C-effctor"/>
</dbReference>
<name>A0ABW1H628_9ACTN</name>
<dbReference type="SMART" id="SM01043">
    <property type="entry name" value="BTAD"/>
    <property type="match status" value="1"/>
</dbReference>
<comment type="similarity">
    <text evidence="1">Belongs to the AfsR/DnrI/RedD regulatory family.</text>
</comment>
<dbReference type="PANTHER" id="PTHR35807:SF1">
    <property type="entry name" value="TRANSCRIPTIONAL REGULATOR REDD"/>
    <property type="match status" value="1"/>
</dbReference>
<keyword evidence="2" id="KW-0805">Transcription regulation</keyword>
<dbReference type="Pfam" id="PF00486">
    <property type="entry name" value="Trans_reg_C"/>
    <property type="match status" value="1"/>
</dbReference>
<dbReference type="PANTHER" id="PTHR35807">
    <property type="entry name" value="TRANSCRIPTIONAL REGULATOR REDD-RELATED"/>
    <property type="match status" value="1"/>
</dbReference>
<dbReference type="SMART" id="SM00862">
    <property type="entry name" value="Trans_reg_C"/>
    <property type="match status" value="1"/>
</dbReference>
<dbReference type="Gene3D" id="1.25.40.10">
    <property type="entry name" value="Tetratricopeptide repeat domain"/>
    <property type="match status" value="2"/>
</dbReference>
<dbReference type="InterPro" id="IPR019734">
    <property type="entry name" value="TPR_rpt"/>
</dbReference>
<keyword evidence="9" id="KW-1185">Reference proteome</keyword>
<dbReference type="PRINTS" id="PR00364">
    <property type="entry name" value="DISEASERSIST"/>
</dbReference>
<dbReference type="SUPFAM" id="SSF52540">
    <property type="entry name" value="P-loop containing nucleoside triphosphate hydrolases"/>
    <property type="match status" value="1"/>
</dbReference>
<evidence type="ECO:0000256" key="1">
    <source>
        <dbReference type="ARBA" id="ARBA00005820"/>
    </source>
</evidence>
<evidence type="ECO:0000256" key="4">
    <source>
        <dbReference type="ARBA" id="ARBA00023163"/>
    </source>
</evidence>
<dbReference type="RefSeq" id="WP_377509348.1">
    <property type="nucleotide sequence ID" value="NZ_JBHSQS010000005.1"/>
</dbReference>